<accession>A0A3S0N4G2</accession>
<proteinExistence type="predicted"/>
<feature type="domain" description="GEVED" evidence="1">
    <location>
        <begin position="303"/>
        <end position="405"/>
    </location>
</feature>
<evidence type="ECO:0000259" key="1">
    <source>
        <dbReference type="Pfam" id="PF20009"/>
    </source>
</evidence>
<evidence type="ECO:0000313" key="3">
    <source>
        <dbReference type="Proteomes" id="UP000276953"/>
    </source>
</evidence>
<dbReference type="AlphaFoldDB" id="A0A3S0N4G2"/>
<dbReference type="SUPFAM" id="SSF50985">
    <property type="entry name" value="RCC1/BLIP-II"/>
    <property type="match status" value="1"/>
</dbReference>
<evidence type="ECO:0000313" key="2">
    <source>
        <dbReference type="EMBL" id="RTZ49328.1"/>
    </source>
</evidence>
<name>A0A3S0N4G2_9FLAO</name>
<sequence length="930" mass="98686">MGEIEDYQFNINNLYDYGDAPVEYSRARDGVISIPARQALSPVLRLGKIIDTETSAFSVALGASNNGSNGDGDDEDGIASVMPVYKGTAYYSKVNVFNNSGSVKTLYGWVDFNNNGFFEASEVNSIAVPSSNTQQNITLSWTVASTNLIPVGVNQLHMRLRISDGALVDFATGAPGLVVDERSIGDGLSTGIYGIANGGEIEDYQLPVIISYDYGDAPNIYDTSRNNIIAPARQAISQGLYIGNNPADYESTKQLLVGNASGDDNSGTDDEDGVTLSPIYSGGGTNYSVNVKVTNMTSTAKTLYGWIDFNNNGRFEATEARTVTVPVNTDNSAVTLSWPAVSTILAGNPSQLYMRLRLSEGTLTDFVTGADGSLVDEIALGDGINTGEYAITPVIYNGEIEDHTIPVINGLDYGDVPIGYEQNTSGVNLPARHVPDYNLTIGATIDTEAASQSVAAGADNNETNGDGLDEDGISTPLPAHVSGLDYNAIINVTNNLSTPATLHAWIDIDENGHFTSNEYTSTILAANSGSQNATLHWGNTLTYTGTASNIYMRVRISSAVLADNLTTTNVDERSIGDGLSTGVNASYPINGEVEDYDLPIDTTVIVPQPCTDTDDRLGILDPIQGLLHASIVRTATGDYLVFGDRANGEGVTDQNTPIKVESGANGFNFAGAPLMVTGTSNSGYIGGGHQYFLLTTLGLYVWGASNVFTSANNAIAQAPLPPGISPASIQMIDAGTYGMSSNGTASLMVLTKTGEIWVYSNTAGSPVHGDGGQVNIGWHQVMKDSTTPLTGMKDVRTAGGVAIASDGNNFYTWGTNVSLGDGFGFSTKSYATKMRAPLGITFPIKQQEINNDTYSSYYLRDSAGKVFVLGNNNWGQLGIGSTNNIFSWLPITIVNEQPDVAGVQTDVAKPIKRLHGFQQIIMILTWHLFI</sequence>
<protein>
    <recommendedName>
        <fullName evidence="1">GEVED domain-containing protein</fullName>
    </recommendedName>
</protein>
<dbReference type="InterPro" id="IPR009091">
    <property type="entry name" value="RCC1/BLIP-II"/>
</dbReference>
<dbReference type="Proteomes" id="UP000276953">
    <property type="component" value="Unassembled WGS sequence"/>
</dbReference>
<dbReference type="Pfam" id="PF20009">
    <property type="entry name" value="GEVED"/>
    <property type="match status" value="3"/>
</dbReference>
<feature type="domain" description="GEVED" evidence="1">
    <location>
        <begin position="106"/>
        <end position="206"/>
    </location>
</feature>
<comment type="caution">
    <text evidence="2">The sequence shown here is derived from an EMBL/GenBank/DDBJ whole genome shotgun (WGS) entry which is preliminary data.</text>
</comment>
<organism evidence="2 3">
    <name type="scientific">Chryseobacterium arthrosphaerae</name>
    <dbReference type="NCBI Taxonomy" id="651561"/>
    <lineage>
        <taxon>Bacteria</taxon>
        <taxon>Pseudomonadati</taxon>
        <taxon>Bacteroidota</taxon>
        <taxon>Flavobacteriia</taxon>
        <taxon>Flavobacteriales</taxon>
        <taxon>Weeksellaceae</taxon>
        <taxon>Chryseobacterium group</taxon>
        <taxon>Chryseobacterium</taxon>
    </lineage>
</organism>
<gene>
    <name evidence="2" type="ORF">EJ377_01170</name>
</gene>
<dbReference type="InterPro" id="IPR045474">
    <property type="entry name" value="GEVED"/>
</dbReference>
<dbReference type="Gene3D" id="2.130.10.30">
    <property type="entry name" value="Regulator of chromosome condensation 1/beta-lactamase-inhibitor protein II"/>
    <property type="match status" value="1"/>
</dbReference>
<feature type="domain" description="GEVED" evidence="1">
    <location>
        <begin position="502"/>
        <end position="597"/>
    </location>
</feature>
<reference evidence="2 3" key="1">
    <citation type="submission" date="2018-12" db="EMBL/GenBank/DDBJ databases">
        <title>Draft Genome Sequence of Chryseobacterium arthrosphaerae strain ED882-96 Isolated from the Blood of a Patient with Liver Cirrhosis in Taiwan.</title>
        <authorList>
            <person name="Lin J.-N."/>
            <person name="Lai C.-H."/>
            <person name="Yang C.-H."/>
            <person name="Huang Y.-H."/>
        </authorList>
    </citation>
    <scope>NUCLEOTIDE SEQUENCE [LARGE SCALE GENOMIC DNA]</scope>
    <source>
        <strain evidence="2 3">ED882-96</strain>
    </source>
</reference>
<dbReference type="EMBL" id="RYFC01000001">
    <property type="protein sequence ID" value="RTZ49328.1"/>
    <property type="molecule type" value="Genomic_DNA"/>
</dbReference>